<dbReference type="EMBL" id="JBFXLS010000134">
    <property type="protein sequence ID" value="KAL2813943.1"/>
    <property type="molecule type" value="Genomic_DNA"/>
</dbReference>
<proteinExistence type="predicted"/>
<keyword evidence="4" id="KW-0238">DNA-binding</keyword>
<dbReference type="Pfam" id="PF04082">
    <property type="entry name" value="Fungal_trans"/>
    <property type="match status" value="1"/>
</dbReference>
<dbReference type="Gene3D" id="4.10.240.10">
    <property type="entry name" value="Zn(2)-C6 fungal-type DNA-binding domain"/>
    <property type="match status" value="1"/>
</dbReference>
<evidence type="ECO:0000313" key="9">
    <source>
        <dbReference type="Proteomes" id="UP001610335"/>
    </source>
</evidence>
<evidence type="ECO:0000256" key="3">
    <source>
        <dbReference type="ARBA" id="ARBA00023015"/>
    </source>
</evidence>
<dbReference type="InterPro" id="IPR036864">
    <property type="entry name" value="Zn2-C6_fun-type_DNA-bd_sf"/>
</dbReference>
<evidence type="ECO:0000256" key="1">
    <source>
        <dbReference type="ARBA" id="ARBA00004123"/>
    </source>
</evidence>
<reference evidence="8 9" key="1">
    <citation type="submission" date="2024-07" db="EMBL/GenBank/DDBJ databases">
        <title>Section-level genome sequencing and comparative genomics of Aspergillus sections Usti and Cavernicolus.</title>
        <authorList>
            <consortium name="Lawrence Berkeley National Laboratory"/>
            <person name="Nybo J.L."/>
            <person name="Vesth T.C."/>
            <person name="Theobald S."/>
            <person name="Frisvad J.C."/>
            <person name="Larsen T.O."/>
            <person name="Kjaerboelling I."/>
            <person name="Rothschild-Mancinelli K."/>
            <person name="Lyhne E.K."/>
            <person name="Kogle M.E."/>
            <person name="Barry K."/>
            <person name="Clum A."/>
            <person name="Na H."/>
            <person name="Ledsgaard L."/>
            <person name="Lin J."/>
            <person name="Lipzen A."/>
            <person name="Kuo A."/>
            <person name="Riley R."/>
            <person name="Mondo S."/>
            <person name="LaButti K."/>
            <person name="Haridas S."/>
            <person name="Pangalinan J."/>
            <person name="Salamov A.A."/>
            <person name="Simmons B.A."/>
            <person name="Magnuson J.K."/>
            <person name="Chen J."/>
            <person name="Drula E."/>
            <person name="Henrissat B."/>
            <person name="Wiebenga A."/>
            <person name="Lubbers R.J."/>
            <person name="Gomes A.C."/>
            <person name="Makela M.R."/>
            <person name="Stajich J."/>
            <person name="Grigoriev I.V."/>
            <person name="Mortensen U.H."/>
            <person name="De vries R.P."/>
            <person name="Baker S.E."/>
            <person name="Andersen M.R."/>
        </authorList>
    </citation>
    <scope>NUCLEOTIDE SEQUENCE [LARGE SCALE GENOMIC DNA]</scope>
    <source>
        <strain evidence="8 9">CBS 600.67</strain>
    </source>
</reference>
<dbReference type="PANTHER" id="PTHR47338">
    <property type="entry name" value="ZN(II)2CYS6 TRANSCRIPTION FACTOR (EUROFUNG)-RELATED"/>
    <property type="match status" value="1"/>
</dbReference>
<keyword evidence="2" id="KW-0479">Metal-binding</keyword>
<evidence type="ECO:0000256" key="5">
    <source>
        <dbReference type="ARBA" id="ARBA00023163"/>
    </source>
</evidence>
<evidence type="ECO:0000259" key="7">
    <source>
        <dbReference type="PROSITE" id="PS50048"/>
    </source>
</evidence>
<dbReference type="PANTHER" id="PTHR47338:SF3">
    <property type="entry name" value="C6 FINGER DOMAIN TRANSCRIPTION FACTOR DBAA-RELATED"/>
    <property type="match status" value="1"/>
</dbReference>
<comment type="caution">
    <text evidence="8">The sequence shown here is derived from an EMBL/GenBank/DDBJ whole genome shotgun (WGS) entry which is preliminary data.</text>
</comment>
<dbReference type="CDD" id="cd12148">
    <property type="entry name" value="fungal_TF_MHR"/>
    <property type="match status" value="1"/>
</dbReference>
<dbReference type="SUPFAM" id="SSF57701">
    <property type="entry name" value="Zn2/Cys6 DNA-binding domain"/>
    <property type="match status" value="1"/>
</dbReference>
<evidence type="ECO:0000256" key="4">
    <source>
        <dbReference type="ARBA" id="ARBA00023125"/>
    </source>
</evidence>
<keyword evidence="6" id="KW-0539">Nucleus</keyword>
<evidence type="ECO:0000256" key="6">
    <source>
        <dbReference type="ARBA" id="ARBA00023242"/>
    </source>
</evidence>
<dbReference type="InterPro" id="IPR001138">
    <property type="entry name" value="Zn2Cys6_DnaBD"/>
</dbReference>
<accession>A0ABR4HGN9</accession>
<name>A0ABR4HGN9_9EURO</name>
<feature type="domain" description="Zn(2)-C6 fungal-type" evidence="7">
    <location>
        <begin position="21"/>
        <end position="51"/>
    </location>
</feature>
<sequence length="556" mass="62768">MLRRRSKDGSTPPPRQKSGLACEECRRRKLRCDRQRPQCRVCAESGVECHITNNHPPRGPKPGHIKDLQSRVVALERYMQESQSQDIFLSEITPPEDPFGTRISTDNSRQISPDRVNGGCDILAAAVSFPSSSEPLATTPEMHDELNQLYFDRVHMFIPMLHQRRYYSGMYQDQPATGGPRSCLQHAMWTLAASSSSQFQYLTQSLYGTTRQMLEALPSQGIETAIGEIQAWILVVLYEAKQGNYTQAWVSAGRAFRLVQLMRLFDIDGPNTTVDFLNVRPGEWVEIEERRRTFWTAYLLDRFLNIQVELPLAITEQVVSTRLPAPEDQFQHSQPVLTGFLSEEMAGTTPSQVSPFTECVLLATIWGRCLSHKQLSSVESIYGDTSQDIWVRHQWLHSTLMRRIRALSSNYPAASQQIDPMLIFTIMVAQTALIYLNKVIESKPCETTDRHTTVTSCKAQALVAGQQVIDLTKALAQLSQAKVHPLTAIPLSVGAEFFISHWNVNESGGLQVQDIGEAMRNIQNRKNLAQNYLQLLKLDQIALLEEVVPDSTLSWL</sequence>
<keyword evidence="3" id="KW-0805">Transcription regulation</keyword>
<keyword evidence="9" id="KW-1185">Reference proteome</keyword>
<dbReference type="Proteomes" id="UP001610335">
    <property type="component" value="Unassembled WGS sequence"/>
</dbReference>
<keyword evidence="5" id="KW-0804">Transcription</keyword>
<dbReference type="PROSITE" id="PS50048">
    <property type="entry name" value="ZN2_CY6_FUNGAL_2"/>
    <property type="match status" value="1"/>
</dbReference>
<comment type="subcellular location">
    <subcellularLocation>
        <location evidence="1">Nucleus</location>
    </subcellularLocation>
</comment>
<dbReference type="PROSITE" id="PS00463">
    <property type="entry name" value="ZN2_CY6_FUNGAL_1"/>
    <property type="match status" value="1"/>
</dbReference>
<dbReference type="Pfam" id="PF00172">
    <property type="entry name" value="Zn_clus"/>
    <property type="match status" value="1"/>
</dbReference>
<protein>
    <submittedName>
        <fullName evidence="8">Fungal-specific transcription factor domain-containing protein</fullName>
    </submittedName>
</protein>
<dbReference type="SMART" id="SM00906">
    <property type="entry name" value="Fungal_trans"/>
    <property type="match status" value="1"/>
</dbReference>
<evidence type="ECO:0000256" key="2">
    <source>
        <dbReference type="ARBA" id="ARBA00022723"/>
    </source>
</evidence>
<gene>
    <name evidence="8" type="ORF">BDW59DRAFT_167339</name>
</gene>
<dbReference type="InterPro" id="IPR007219">
    <property type="entry name" value="XnlR_reg_dom"/>
</dbReference>
<dbReference type="SMART" id="SM00066">
    <property type="entry name" value="GAL4"/>
    <property type="match status" value="1"/>
</dbReference>
<organism evidence="8 9">
    <name type="scientific">Aspergillus cavernicola</name>
    <dbReference type="NCBI Taxonomy" id="176166"/>
    <lineage>
        <taxon>Eukaryota</taxon>
        <taxon>Fungi</taxon>
        <taxon>Dikarya</taxon>
        <taxon>Ascomycota</taxon>
        <taxon>Pezizomycotina</taxon>
        <taxon>Eurotiomycetes</taxon>
        <taxon>Eurotiomycetidae</taxon>
        <taxon>Eurotiales</taxon>
        <taxon>Aspergillaceae</taxon>
        <taxon>Aspergillus</taxon>
        <taxon>Aspergillus subgen. Nidulantes</taxon>
    </lineage>
</organism>
<evidence type="ECO:0000313" key="8">
    <source>
        <dbReference type="EMBL" id="KAL2813943.1"/>
    </source>
</evidence>
<dbReference type="InterPro" id="IPR050815">
    <property type="entry name" value="TF_fung"/>
</dbReference>
<dbReference type="CDD" id="cd00067">
    <property type="entry name" value="GAL4"/>
    <property type="match status" value="1"/>
</dbReference>